<evidence type="ECO:0000313" key="2">
    <source>
        <dbReference type="Proteomes" id="UP001064048"/>
    </source>
</evidence>
<reference evidence="1 2" key="1">
    <citation type="journal article" date="2022" name="Genome Biol. Evol.">
        <title>The Spruce Budworm Genome: Reconstructing the Evolutionary History of Antifreeze Proteins.</title>
        <authorList>
            <person name="Beliveau C."/>
            <person name="Gagne P."/>
            <person name="Picq S."/>
            <person name="Vernygora O."/>
            <person name="Keeling C.I."/>
            <person name="Pinkney K."/>
            <person name="Doucet D."/>
            <person name="Wen F."/>
            <person name="Johnston J.S."/>
            <person name="Maaroufi H."/>
            <person name="Boyle B."/>
            <person name="Laroche J."/>
            <person name="Dewar K."/>
            <person name="Juretic N."/>
            <person name="Blackburn G."/>
            <person name="Nisole A."/>
            <person name="Brunet B."/>
            <person name="Brandao M."/>
            <person name="Lumley L."/>
            <person name="Duan J."/>
            <person name="Quan G."/>
            <person name="Lucarotti C.J."/>
            <person name="Roe A.D."/>
            <person name="Sperling F.A.H."/>
            <person name="Levesque R.C."/>
            <person name="Cusson M."/>
        </authorList>
    </citation>
    <scope>NUCLEOTIDE SEQUENCE [LARGE SCALE GENOMIC DNA]</scope>
    <source>
        <strain evidence="1">Glfc:IPQL:Cfum</strain>
    </source>
</reference>
<protein>
    <submittedName>
        <fullName evidence="1">Uncharacterized protein</fullName>
    </submittedName>
</protein>
<accession>A0ACC0KVE2</accession>
<proteinExistence type="predicted"/>
<dbReference type="EMBL" id="CM046102">
    <property type="protein sequence ID" value="KAI8440531.1"/>
    <property type="molecule type" value="Genomic_DNA"/>
</dbReference>
<gene>
    <name evidence="1" type="ORF">MSG28_001779</name>
</gene>
<sequence length="959" mass="107169">MKFKRGYYDVFVRTCAKSPSKIAVRLYENGAYKKYTYSELYGVCEYISQNIQQLNSSKGVIGLVSERNIIIPCVIAAAHKCCTTFMFLHPAQDIESVADDIKFKIIITITNAESSATSELFGKKPEKTVKVFDLVLDFFSLEHNQQNKKHVQEHSFIAQTSGSTGEPKHIQVPVQCIQPNVDDLTKMFNITSDDIIYFSTPLTFDPSMVEILLACMNGASLLIAPDKADILFPENRDNSITFWQTTPSRFFQYSNADIKNKILSANSTLKVLALGGEPLNGIRRLKELKEWENKTRIFTLYGVTEMSCWACVAELDLDKILSDKEVPLGNCLSETQVVVEPSNENKNTGKIILVSKTRQCIILNNSKSNVEENSLKFVDTGDLAEVKNGTIYYRGRKDDIIKRFGHKVNLQAIESTIMLCPRVKTCSCVWLPKPLLLVVYFSSETLSSQELSDFLKCKLEDKHWPDKIIRVDNLPTNPHGKISKMILSKMYESNSFTPQTYCSLKASFLKELRTTINKNFTYDEIKDKDFFAIGGTSFLAVTLCNKLSFVCSKFSKLILPYLMSQKHTIDDIMEFAQKELCNDDSKPKKRLKRIRSSRTIIASKKTSLTRTNPMDFIILWTYDTGKCVDASPTLFLTGHNLYVSVGSHSGNIIVADAVTGTLQGKITLKARVEASVLCYNPETMAAVGVVGAYDGTIVCFTMENGNELWRTNIGSMIKSKGTCCNGLLYIASYDGQLRCIDITTGNITQTIMVADQAISADLVLAKNQFVLLGTLSGVCACVHTETNSVAWRGTLGSPVFASPALYDGDKYVVFAEVGGEIHCRTVEKGIKIWKYQGARGNIFSSLYIKEVGKLKWQMVFGCHDSMVYSINIKNFQPSLHWKTEMTSPVYSTPCGLGNKLVLAASNNGRMNVIDTENGITIAEHVLPDETYSSPAVYGDYVFIGCRNDHLYCLKYVLDL</sequence>
<evidence type="ECO:0000313" key="1">
    <source>
        <dbReference type="EMBL" id="KAI8440531.1"/>
    </source>
</evidence>
<dbReference type="Proteomes" id="UP001064048">
    <property type="component" value="Chromosome 2"/>
</dbReference>
<comment type="caution">
    <text evidence="1">The sequence shown here is derived from an EMBL/GenBank/DDBJ whole genome shotgun (WGS) entry which is preliminary data.</text>
</comment>
<name>A0ACC0KVE2_CHOFU</name>
<keyword evidence="2" id="KW-1185">Reference proteome</keyword>
<organism evidence="1 2">
    <name type="scientific">Choristoneura fumiferana</name>
    <name type="common">Spruce budworm moth</name>
    <name type="synonym">Archips fumiferana</name>
    <dbReference type="NCBI Taxonomy" id="7141"/>
    <lineage>
        <taxon>Eukaryota</taxon>
        <taxon>Metazoa</taxon>
        <taxon>Ecdysozoa</taxon>
        <taxon>Arthropoda</taxon>
        <taxon>Hexapoda</taxon>
        <taxon>Insecta</taxon>
        <taxon>Pterygota</taxon>
        <taxon>Neoptera</taxon>
        <taxon>Endopterygota</taxon>
        <taxon>Lepidoptera</taxon>
        <taxon>Glossata</taxon>
        <taxon>Ditrysia</taxon>
        <taxon>Tortricoidea</taxon>
        <taxon>Tortricidae</taxon>
        <taxon>Tortricinae</taxon>
        <taxon>Choristoneura</taxon>
    </lineage>
</organism>